<organism evidence="2 3">
    <name type="scientific">Mucor saturninus</name>
    <dbReference type="NCBI Taxonomy" id="64648"/>
    <lineage>
        <taxon>Eukaryota</taxon>
        <taxon>Fungi</taxon>
        <taxon>Fungi incertae sedis</taxon>
        <taxon>Mucoromycota</taxon>
        <taxon>Mucoromycotina</taxon>
        <taxon>Mucoromycetes</taxon>
        <taxon>Mucorales</taxon>
        <taxon>Mucorineae</taxon>
        <taxon>Mucoraceae</taxon>
        <taxon>Mucor</taxon>
    </lineage>
</organism>
<comment type="caution">
    <text evidence="2">The sequence shown here is derived from an EMBL/GenBank/DDBJ whole genome shotgun (WGS) entry which is preliminary data.</text>
</comment>
<evidence type="ECO:0000313" key="3">
    <source>
        <dbReference type="Proteomes" id="UP000603453"/>
    </source>
</evidence>
<dbReference type="Proteomes" id="UP000603453">
    <property type="component" value="Unassembled WGS sequence"/>
</dbReference>
<gene>
    <name evidence="2" type="ORF">INT47_004464</name>
</gene>
<dbReference type="AlphaFoldDB" id="A0A8H7QU74"/>
<feature type="region of interest" description="Disordered" evidence="1">
    <location>
        <begin position="525"/>
        <end position="546"/>
    </location>
</feature>
<evidence type="ECO:0000256" key="1">
    <source>
        <dbReference type="SAM" id="MobiDB-lite"/>
    </source>
</evidence>
<evidence type="ECO:0000313" key="2">
    <source>
        <dbReference type="EMBL" id="KAG2198477.1"/>
    </source>
</evidence>
<keyword evidence="3" id="KW-1185">Reference proteome</keyword>
<protein>
    <submittedName>
        <fullName evidence="2">Uncharacterized protein</fullName>
    </submittedName>
</protein>
<dbReference type="OrthoDB" id="2284126at2759"/>
<dbReference type="EMBL" id="JAEPRD010000110">
    <property type="protein sequence ID" value="KAG2198477.1"/>
    <property type="molecule type" value="Genomic_DNA"/>
</dbReference>
<accession>A0A8H7QU74</accession>
<name>A0A8H7QU74_9FUNG</name>
<proteinExistence type="predicted"/>
<reference evidence="2" key="1">
    <citation type="submission" date="2020-12" db="EMBL/GenBank/DDBJ databases">
        <title>Metabolic potential, ecology and presence of endohyphal bacteria is reflected in genomic diversity of Mucoromycotina.</title>
        <authorList>
            <person name="Muszewska A."/>
            <person name="Okrasinska A."/>
            <person name="Steczkiewicz K."/>
            <person name="Drgas O."/>
            <person name="Orlowska M."/>
            <person name="Perlinska-Lenart U."/>
            <person name="Aleksandrzak-Piekarczyk T."/>
            <person name="Szatraj K."/>
            <person name="Zielenkiewicz U."/>
            <person name="Pilsyk S."/>
            <person name="Malc E."/>
            <person name="Mieczkowski P."/>
            <person name="Kruszewska J.S."/>
            <person name="Biernat P."/>
            <person name="Pawlowska J."/>
        </authorList>
    </citation>
    <scope>NUCLEOTIDE SEQUENCE</scope>
    <source>
        <strain evidence="2">WA0000017839</strain>
    </source>
</reference>
<sequence length="546" mass="62481">MEDNHNQKIGFLSEGETGSAGVLISTLVKVTEQFLATVNSLNQVSDIKSRQDKLVSVMEHYDRLNMVVRVLKLTYPVILENPNEKETINFAIRNTSASAINSLSKIKEHQQQLVQNNTLQLTNTAQIQQQHIIQRDTPFSVNDSPPDQQQVLSEPPLNNQLQTVRDTSLNQQHQVVTGNPLNQQPLATTKNILGYPQETIKKKSLDHPQQLIKKNPLNHQQVIQNNQQDGKINVLGPRKIHLSKDIQSSRDRHTQKDIESHQPLQTQKLQMVGRAQRQTVPVPKEPEYMEIDSAPATKVNAESINISSNVFLDQFENTARTFAAQNKMELSDVWESLFVHALPQDKIKWAENTILHRSLNWNTARKYYLKAFPDIHVQTPFKQFNHNEPPTDLSTSATQAATRVNDPVTPVLQGTMDEKKRMIERHTLYAERLLSLEMKSYDTIYDYNKKFHRYSIVACMNLNDASLSKRYITSLVPKYRLLVEKALANKPPAGLIETMKFAERLIQAQGIEHKKIQRQVCWKHPNQKKRTSSDDNLMSCKRSSCA</sequence>